<proteinExistence type="predicted"/>
<evidence type="ECO:0000313" key="2">
    <source>
        <dbReference type="Proteomes" id="UP001242811"/>
    </source>
</evidence>
<protein>
    <recommendedName>
        <fullName evidence="3">YokE-like PH domain-containing protein</fullName>
    </recommendedName>
</protein>
<organism evidence="1 2">
    <name type="scientific">Paenibacillus brasilensis</name>
    <dbReference type="NCBI Taxonomy" id="128574"/>
    <lineage>
        <taxon>Bacteria</taxon>
        <taxon>Bacillati</taxon>
        <taxon>Bacillota</taxon>
        <taxon>Bacilli</taxon>
        <taxon>Bacillales</taxon>
        <taxon>Paenibacillaceae</taxon>
        <taxon>Paenibacillus</taxon>
    </lineage>
</organism>
<sequence>MNTKEEELRAISEILEAGEHIRSCIRCTYDWQPSPQDTPCCGILAVTSKRLIFCCFTAGTPWVKFINYHHISSAKLERDPLDSSENVVLMNRDEREVFRYLPHTDTLEYFIAVLGRESGIEASNHLYLM</sequence>
<name>A0ABU0KY02_9BACL</name>
<comment type="caution">
    <text evidence="1">The sequence shown here is derived from an EMBL/GenBank/DDBJ whole genome shotgun (WGS) entry which is preliminary data.</text>
</comment>
<evidence type="ECO:0008006" key="3">
    <source>
        <dbReference type="Google" id="ProtNLM"/>
    </source>
</evidence>
<reference evidence="1 2" key="1">
    <citation type="submission" date="2023-07" db="EMBL/GenBank/DDBJ databases">
        <title>Genomic Encyclopedia of Type Strains, Phase IV (KMG-IV): sequencing the most valuable type-strain genomes for metagenomic binning, comparative biology and taxonomic classification.</title>
        <authorList>
            <person name="Goeker M."/>
        </authorList>
    </citation>
    <scope>NUCLEOTIDE SEQUENCE [LARGE SCALE GENOMIC DNA]</scope>
    <source>
        <strain evidence="1 2">DSM 14914</strain>
    </source>
</reference>
<keyword evidence="2" id="KW-1185">Reference proteome</keyword>
<dbReference type="Proteomes" id="UP001242811">
    <property type="component" value="Unassembled WGS sequence"/>
</dbReference>
<accession>A0ABU0KY02</accession>
<dbReference type="EMBL" id="JAUSWA010000004">
    <property type="protein sequence ID" value="MDQ0492837.1"/>
    <property type="molecule type" value="Genomic_DNA"/>
</dbReference>
<evidence type="ECO:0000313" key="1">
    <source>
        <dbReference type="EMBL" id="MDQ0492837.1"/>
    </source>
</evidence>
<dbReference type="RefSeq" id="WP_152380900.1">
    <property type="nucleotide sequence ID" value="NZ_CP045298.1"/>
</dbReference>
<gene>
    <name evidence="1" type="ORF">QOZ95_000987</name>
</gene>